<dbReference type="KEGG" id="slt:Slit_1577"/>
<dbReference type="InterPro" id="IPR011250">
    <property type="entry name" value="OMP/PagP_B-barrel"/>
</dbReference>
<dbReference type="GO" id="GO:0009279">
    <property type="term" value="C:cell outer membrane"/>
    <property type="evidence" value="ECO:0007669"/>
    <property type="project" value="UniProtKB-SubCell"/>
</dbReference>
<feature type="chain" id="PRO_5003069555" evidence="2">
    <location>
        <begin position="24"/>
        <end position="224"/>
    </location>
</feature>
<reference evidence="4 5" key="1">
    <citation type="submission" date="2010-03" db="EMBL/GenBank/DDBJ databases">
        <title>Complete sequence of Sideroxydans lithotrophicus ES-1.</title>
        <authorList>
            <consortium name="US DOE Joint Genome Institute"/>
            <person name="Lucas S."/>
            <person name="Copeland A."/>
            <person name="Lapidus A."/>
            <person name="Cheng J.-F."/>
            <person name="Bruce D."/>
            <person name="Goodwin L."/>
            <person name="Pitluck S."/>
            <person name="Munk A.C."/>
            <person name="Detter J.C."/>
            <person name="Han C."/>
            <person name="Tapia R."/>
            <person name="Larimer F."/>
            <person name="Land M."/>
            <person name="Hauser L."/>
            <person name="Kyrpides N."/>
            <person name="Ivanova N."/>
            <person name="Emerson D."/>
            <person name="Woyke T."/>
        </authorList>
    </citation>
    <scope>NUCLEOTIDE SEQUENCE [LARGE SCALE GENOMIC DNA]</scope>
    <source>
        <strain evidence="4 5">ES-1</strain>
    </source>
</reference>
<evidence type="ECO:0000313" key="4">
    <source>
        <dbReference type="EMBL" id="ADE11810.1"/>
    </source>
</evidence>
<dbReference type="Proteomes" id="UP000001625">
    <property type="component" value="Chromosome"/>
</dbReference>
<comment type="subcellular location">
    <subcellularLocation>
        <location evidence="1">Cell outer membrane</location>
    </subcellularLocation>
</comment>
<dbReference type="Gene3D" id="2.40.160.20">
    <property type="match status" value="1"/>
</dbReference>
<dbReference type="HOGENOM" id="CLU_1234326_0_0_4"/>
<accession>D5CS74</accession>
<dbReference type="STRING" id="580332.Slit_1577"/>
<dbReference type="OrthoDB" id="1149075at2"/>
<gene>
    <name evidence="4" type="ordered locus">Slit_1577</name>
</gene>
<keyword evidence="5" id="KW-1185">Reference proteome</keyword>
<protein>
    <submittedName>
        <fullName evidence="4">OmpA domain protein transmembrane region-containing protein</fullName>
    </submittedName>
</protein>
<dbReference type="RefSeq" id="WP_013029708.1">
    <property type="nucleotide sequence ID" value="NC_013959.1"/>
</dbReference>
<proteinExistence type="predicted"/>
<dbReference type="EMBL" id="CP001965">
    <property type="protein sequence ID" value="ADE11810.1"/>
    <property type="molecule type" value="Genomic_DNA"/>
</dbReference>
<evidence type="ECO:0000259" key="3">
    <source>
        <dbReference type="Pfam" id="PF01389"/>
    </source>
</evidence>
<evidence type="ECO:0000313" key="5">
    <source>
        <dbReference type="Proteomes" id="UP000001625"/>
    </source>
</evidence>
<evidence type="ECO:0000256" key="1">
    <source>
        <dbReference type="ARBA" id="ARBA00004442"/>
    </source>
</evidence>
<organism evidence="4 5">
    <name type="scientific">Sideroxydans lithotrophicus (strain ES-1)</name>
    <dbReference type="NCBI Taxonomy" id="580332"/>
    <lineage>
        <taxon>Bacteria</taxon>
        <taxon>Pseudomonadati</taxon>
        <taxon>Pseudomonadota</taxon>
        <taxon>Betaproteobacteria</taxon>
        <taxon>Nitrosomonadales</taxon>
        <taxon>Gallionellaceae</taxon>
        <taxon>Sideroxydans</taxon>
    </lineage>
</organism>
<dbReference type="SUPFAM" id="SSF56925">
    <property type="entry name" value="OMPA-like"/>
    <property type="match status" value="1"/>
</dbReference>
<keyword evidence="4" id="KW-0812">Transmembrane</keyword>
<dbReference type="AlphaFoldDB" id="D5CS74"/>
<feature type="signal peptide" evidence="2">
    <location>
        <begin position="1"/>
        <end position="23"/>
    </location>
</feature>
<keyword evidence="4" id="KW-0472">Membrane</keyword>
<feature type="domain" description="Outer membrane protein OmpA-like transmembrane" evidence="3">
    <location>
        <begin position="58"/>
        <end position="224"/>
    </location>
</feature>
<dbReference type="Pfam" id="PF01389">
    <property type="entry name" value="OmpA_membrane"/>
    <property type="match status" value="1"/>
</dbReference>
<dbReference type="eggNOG" id="COG3637">
    <property type="taxonomic scope" value="Bacteria"/>
</dbReference>
<evidence type="ECO:0000256" key="2">
    <source>
        <dbReference type="SAM" id="SignalP"/>
    </source>
</evidence>
<keyword evidence="2" id="KW-0732">Signal</keyword>
<dbReference type="InterPro" id="IPR000498">
    <property type="entry name" value="OmpA-like_TM_dom"/>
</dbReference>
<name>D5CS74_SIDLE</name>
<sequence length="224" mass="23710" precursor="true">MLKRIKTCVLALACCLVASPAIAQTGFLTSSLILSGGYAKAKNACVSPWVTSAMTPGSSCSENHTALRIAYNYQFTPHWGFEVGYGDLGNATAAGFSTTYGTPATWSMKAIGWSVAGTATLPLGGGFSLLGKLGGVRAEFNEEIHTTSNAGAVMYGVTFNGVPITRLAKNSLTYGIGFQYELSRKFAIRTQYESFGKYDIYGAYGMSVPRIALSAATIGIVLRF</sequence>